<evidence type="ECO:0000259" key="5">
    <source>
        <dbReference type="Pfam" id="PF08281"/>
    </source>
</evidence>
<evidence type="ECO:0000256" key="1">
    <source>
        <dbReference type="ARBA" id="ARBA00010641"/>
    </source>
</evidence>
<gene>
    <name evidence="6" type="ORF">QTN47_05710</name>
</gene>
<dbReference type="CDD" id="cd06171">
    <property type="entry name" value="Sigma70_r4"/>
    <property type="match status" value="1"/>
</dbReference>
<name>A0ABV3ZAU4_9BACT</name>
<dbReference type="Gene3D" id="1.10.1740.10">
    <property type="match status" value="1"/>
</dbReference>
<feature type="domain" description="RNA polymerase sigma factor 70 region 4 type 2" evidence="5">
    <location>
        <begin position="129"/>
        <end position="177"/>
    </location>
</feature>
<accession>A0ABV3ZAU4</accession>
<dbReference type="PANTHER" id="PTHR43133">
    <property type="entry name" value="RNA POLYMERASE ECF-TYPE SIGMA FACTO"/>
    <property type="match status" value="1"/>
</dbReference>
<dbReference type="Gene3D" id="1.10.10.10">
    <property type="entry name" value="Winged helix-like DNA-binding domain superfamily/Winged helix DNA-binding domain"/>
    <property type="match status" value="1"/>
</dbReference>
<dbReference type="EMBL" id="JAULBC010000001">
    <property type="protein sequence ID" value="MEX6686978.1"/>
    <property type="molecule type" value="Genomic_DNA"/>
</dbReference>
<keyword evidence="7" id="KW-1185">Reference proteome</keyword>
<keyword evidence="3" id="KW-0731">Sigma factor</keyword>
<dbReference type="InterPro" id="IPR036388">
    <property type="entry name" value="WH-like_DNA-bd_sf"/>
</dbReference>
<evidence type="ECO:0000313" key="7">
    <source>
        <dbReference type="Proteomes" id="UP001560573"/>
    </source>
</evidence>
<evidence type="ECO:0000256" key="4">
    <source>
        <dbReference type="ARBA" id="ARBA00023163"/>
    </source>
</evidence>
<protein>
    <submittedName>
        <fullName evidence="6">Sigma-70 family RNA polymerase sigma factor</fullName>
    </submittedName>
</protein>
<dbReference type="Pfam" id="PF08281">
    <property type="entry name" value="Sigma70_r4_2"/>
    <property type="match status" value="1"/>
</dbReference>
<keyword evidence="2" id="KW-0805">Transcription regulation</keyword>
<comment type="caution">
    <text evidence="6">The sequence shown here is derived from an EMBL/GenBank/DDBJ whole genome shotgun (WGS) entry which is preliminary data.</text>
</comment>
<reference evidence="6 7" key="1">
    <citation type="submission" date="2023-07" db="EMBL/GenBank/DDBJ databases">
        <authorList>
            <person name="Lian W.-H."/>
        </authorList>
    </citation>
    <scope>NUCLEOTIDE SEQUENCE [LARGE SCALE GENOMIC DNA]</scope>
    <source>
        <strain evidence="6 7">SYSU DXS3180</strain>
    </source>
</reference>
<dbReference type="Proteomes" id="UP001560573">
    <property type="component" value="Unassembled WGS sequence"/>
</dbReference>
<dbReference type="RefSeq" id="WP_369328375.1">
    <property type="nucleotide sequence ID" value="NZ_JAULBC010000001.1"/>
</dbReference>
<dbReference type="InterPro" id="IPR013324">
    <property type="entry name" value="RNA_pol_sigma_r3/r4-like"/>
</dbReference>
<dbReference type="InterPro" id="IPR039425">
    <property type="entry name" value="RNA_pol_sigma-70-like"/>
</dbReference>
<evidence type="ECO:0000256" key="3">
    <source>
        <dbReference type="ARBA" id="ARBA00023082"/>
    </source>
</evidence>
<evidence type="ECO:0000313" key="6">
    <source>
        <dbReference type="EMBL" id="MEX6686978.1"/>
    </source>
</evidence>
<dbReference type="InterPro" id="IPR013325">
    <property type="entry name" value="RNA_pol_sigma_r2"/>
</dbReference>
<sequence>MAEDTTQQNTCETLILKSGNTESFREVFRNYYSQLYLYGYKIIQDKNVLEDTIQELFLELWNNNNTSEIQSVKAYLFKSLQYKLYKKIALKKGTPLGDSFIVDVPFEINKETLLVEEENEKERASFVGDLLNALTPRQREIVYLRFYRNMDYEEISYIMQINYQAARNLLSQSLKALKTAGTRLK</sequence>
<dbReference type="NCBIfam" id="TIGR02937">
    <property type="entry name" value="sigma70-ECF"/>
    <property type="match status" value="1"/>
</dbReference>
<dbReference type="SUPFAM" id="SSF88659">
    <property type="entry name" value="Sigma3 and sigma4 domains of RNA polymerase sigma factors"/>
    <property type="match status" value="1"/>
</dbReference>
<organism evidence="6 7">
    <name type="scientific">Danxiaibacter flavus</name>
    <dbReference type="NCBI Taxonomy" id="3049108"/>
    <lineage>
        <taxon>Bacteria</taxon>
        <taxon>Pseudomonadati</taxon>
        <taxon>Bacteroidota</taxon>
        <taxon>Chitinophagia</taxon>
        <taxon>Chitinophagales</taxon>
        <taxon>Chitinophagaceae</taxon>
        <taxon>Danxiaibacter</taxon>
    </lineage>
</organism>
<dbReference type="InterPro" id="IPR013249">
    <property type="entry name" value="RNA_pol_sigma70_r4_t2"/>
</dbReference>
<dbReference type="SUPFAM" id="SSF88946">
    <property type="entry name" value="Sigma2 domain of RNA polymerase sigma factors"/>
    <property type="match status" value="1"/>
</dbReference>
<comment type="similarity">
    <text evidence="1">Belongs to the sigma-70 factor family. ECF subfamily.</text>
</comment>
<dbReference type="InterPro" id="IPR014284">
    <property type="entry name" value="RNA_pol_sigma-70_dom"/>
</dbReference>
<keyword evidence="4" id="KW-0804">Transcription</keyword>
<dbReference type="PANTHER" id="PTHR43133:SF46">
    <property type="entry name" value="RNA POLYMERASE SIGMA-70 FACTOR ECF SUBFAMILY"/>
    <property type="match status" value="1"/>
</dbReference>
<proteinExistence type="inferred from homology"/>
<evidence type="ECO:0000256" key="2">
    <source>
        <dbReference type="ARBA" id="ARBA00023015"/>
    </source>
</evidence>